<evidence type="ECO:0000313" key="2">
    <source>
        <dbReference type="EMBL" id="KAE8372662.1"/>
    </source>
</evidence>
<evidence type="ECO:0000256" key="1">
    <source>
        <dbReference type="SAM" id="MobiDB-lite"/>
    </source>
</evidence>
<sequence>MDISSLLNKDDDRNPFNPPPTSQQRPLSKRRDAFQGHNHGVSPSYHTSLVSQSVAPMPSSVLSNVNWSEASRVVILSEMPRRSTTTSNVCVVHSRWWISGVTCRPADDAAIIYLSESIRGSPRIAIHLALGRGYRSTVKRRDMLHGYQPERSCLSCRYVEFNLRRARWQYQGSSLNTTRRGVGPKASIIIPPPRQVQLGDTFYFPLVLQAHEDTIELSARLKIDDIDSSLDFSKTLIFQKTFFLLTPQVLNRAGIWSIIICIQSQAESFFMSFDVHVGNFNPV</sequence>
<reference evidence="2 3" key="1">
    <citation type="submission" date="2019-04" db="EMBL/GenBank/DDBJ databases">
        <title>Friends and foes A comparative genomics studyof 23 Aspergillus species from section Flavi.</title>
        <authorList>
            <consortium name="DOE Joint Genome Institute"/>
            <person name="Kjaerbolling I."/>
            <person name="Vesth T."/>
            <person name="Frisvad J.C."/>
            <person name="Nybo J.L."/>
            <person name="Theobald S."/>
            <person name="Kildgaard S."/>
            <person name="Isbrandt T."/>
            <person name="Kuo A."/>
            <person name="Sato A."/>
            <person name="Lyhne E.K."/>
            <person name="Kogle M.E."/>
            <person name="Wiebenga A."/>
            <person name="Kun R.S."/>
            <person name="Lubbers R.J."/>
            <person name="Makela M.R."/>
            <person name="Barry K."/>
            <person name="Chovatia M."/>
            <person name="Clum A."/>
            <person name="Daum C."/>
            <person name="Haridas S."/>
            <person name="He G."/>
            <person name="LaButti K."/>
            <person name="Lipzen A."/>
            <person name="Mondo S."/>
            <person name="Riley R."/>
            <person name="Salamov A."/>
            <person name="Simmons B.A."/>
            <person name="Magnuson J.K."/>
            <person name="Henrissat B."/>
            <person name="Mortensen U.H."/>
            <person name="Larsen T.O."/>
            <person name="Devries R.P."/>
            <person name="Grigoriev I.V."/>
            <person name="Machida M."/>
            <person name="Baker S.E."/>
            <person name="Andersen M.R."/>
        </authorList>
    </citation>
    <scope>NUCLEOTIDE SEQUENCE [LARGE SCALE GENOMIC DNA]</scope>
    <source>
        <strain evidence="2 3">IBT 29228</strain>
    </source>
</reference>
<proteinExistence type="predicted"/>
<name>A0A5N7AS39_9EURO</name>
<dbReference type="Proteomes" id="UP000326198">
    <property type="component" value="Unassembled WGS sequence"/>
</dbReference>
<dbReference type="AlphaFoldDB" id="A0A5N7AS39"/>
<dbReference type="EMBL" id="ML736347">
    <property type="protein sequence ID" value="KAE8372662.1"/>
    <property type="molecule type" value="Genomic_DNA"/>
</dbReference>
<accession>A0A5N7AS39</accession>
<gene>
    <name evidence="2" type="ORF">BDV26DRAFT_89195</name>
</gene>
<organism evidence="2 3">
    <name type="scientific">Aspergillus bertholletiae</name>
    <dbReference type="NCBI Taxonomy" id="1226010"/>
    <lineage>
        <taxon>Eukaryota</taxon>
        <taxon>Fungi</taxon>
        <taxon>Dikarya</taxon>
        <taxon>Ascomycota</taxon>
        <taxon>Pezizomycotina</taxon>
        <taxon>Eurotiomycetes</taxon>
        <taxon>Eurotiomycetidae</taxon>
        <taxon>Eurotiales</taxon>
        <taxon>Aspergillaceae</taxon>
        <taxon>Aspergillus</taxon>
        <taxon>Aspergillus subgen. Circumdati</taxon>
    </lineage>
</organism>
<dbReference type="OrthoDB" id="4503507at2759"/>
<feature type="region of interest" description="Disordered" evidence="1">
    <location>
        <begin position="1"/>
        <end position="47"/>
    </location>
</feature>
<keyword evidence="3" id="KW-1185">Reference proteome</keyword>
<evidence type="ECO:0000313" key="3">
    <source>
        <dbReference type="Proteomes" id="UP000326198"/>
    </source>
</evidence>
<protein>
    <submittedName>
        <fullName evidence="2">Uncharacterized protein</fullName>
    </submittedName>
</protein>